<keyword evidence="2" id="KW-0677">Repeat</keyword>
<dbReference type="InterPro" id="IPR036628">
    <property type="entry name" value="Clp_N_dom_sf"/>
</dbReference>
<reference evidence="4" key="1">
    <citation type="submission" date="2016-01" db="EMBL/GenBank/DDBJ databases">
        <authorList>
            <person name="Peeters C."/>
        </authorList>
    </citation>
    <scope>NUCLEOTIDE SEQUENCE</scope>
    <source>
        <strain evidence="4">LMG 29322</strain>
    </source>
</reference>
<dbReference type="AlphaFoldDB" id="A0A158ACT0"/>
<accession>A0A158ACT0</accession>
<gene>
    <name evidence="4" type="ORF">AWB79_02202</name>
</gene>
<evidence type="ECO:0000256" key="2">
    <source>
        <dbReference type="PROSITE-ProRule" id="PRU01251"/>
    </source>
</evidence>
<sequence length="136" mass="15127">MTSRDSTHLLRRLNPHCARTLEAAASLCQTRLADEISVEHWLLKLIEAGDGDIPAILRHYEIDIDAIWNALLAAIDRVPRNLRGMPALSIQLASVLQEAWNLASREDIDGTIRSAHLLRAICGRRIVPSISCSTTR</sequence>
<dbReference type="Proteomes" id="UP000054851">
    <property type="component" value="Unassembled WGS sequence"/>
</dbReference>
<proteinExistence type="inferred from homology"/>
<organism evidence="4 5">
    <name type="scientific">Caballeronia hypogeia</name>
    <dbReference type="NCBI Taxonomy" id="1777140"/>
    <lineage>
        <taxon>Bacteria</taxon>
        <taxon>Pseudomonadati</taxon>
        <taxon>Pseudomonadota</taxon>
        <taxon>Betaproteobacteria</taxon>
        <taxon>Burkholderiales</taxon>
        <taxon>Burkholderiaceae</taxon>
        <taxon>Caballeronia</taxon>
    </lineage>
</organism>
<feature type="domain" description="Clp R" evidence="3">
    <location>
        <begin position="10"/>
        <end position="136"/>
    </location>
</feature>
<comment type="similarity">
    <text evidence="1">Belongs to the ClpA/ClpB family.</text>
</comment>
<evidence type="ECO:0000313" key="5">
    <source>
        <dbReference type="Proteomes" id="UP000054851"/>
    </source>
</evidence>
<dbReference type="InterPro" id="IPR004176">
    <property type="entry name" value="Clp_R_N"/>
</dbReference>
<comment type="caution">
    <text evidence="4">The sequence shown here is derived from an EMBL/GenBank/DDBJ whole genome shotgun (WGS) entry which is preliminary data.</text>
</comment>
<evidence type="ECO:0000259" key="3">
    <source>
        <dbReference type="PROSITE" id="PS51903"/>
    </source>
</evidence>
<dbReference type="SUPFAM" id="SSF81923">
    <property type="entry name" value="Double Clp-N motif"/>
    <property type="match status" value="1"/>
</dbReference>
<protein>
    <submittedName>
        <fullName evidence="4">AAA ATPase, Clp</fullName>
    </submittedName>
</protein>
<dbReference type="STRING" id="1777140.AWB79_02202"/>
<evidence type="ECO:0000313" key="4">
    <source>
        <dbReference type="EMBL" id="SAK55583.1"/>
    </source>
</evidence>
<evidence type="ECO:0000256" key="1">
    <source>
        <dbReference type="ARBA" id="ARBA00008675"/>
    </source>
</evidence>
<name>A0A158ACT0_9BURK</name>
<dbReference type="PROSITE" id="PS51903">
    <property type="entry name" value="CLP_R"/>
    <property type="match status" value="1"/>
</dbReference>
<dbReference type="EMBL" id="FCOA02000005">
    <property type="protein sequence ID" value="SAK55583.1"/>
    <property type="molecule type" value="Genomic_DNA"/>
</dbReference>
<keyword evidence="5" id="KW-1185">Reference proteome</keyword>
<dbReference type="Gene3D" id="1.10.1780.10">
    <property type="entry name" value="Clp, N-terminal domain"/>
    <property type="match status" value="1"/>
</dbReference>
<dbReference type="Pfam" id="PF02861">
    <property type="entry name" value="Clp_N"/>
    <property type="match status" value="1"/>
</dbReference>